<dbReference type="KEGG" id="rter:IDM49_05900"/>
<dbReference type="Gene3D" id="3.90.1680.10">
    <property type="entry name" value="SOS response associated peptidase-like"/>
    <property type="match status" value="1"/>
</dbReference>
<dbReference type="GeneID" id="96623763"/>
<dbReference type="Pfam" id="PF02586">
    <property type="entry name" value="SRAP"/>
    <property type="match status" value="1"/>
</dbReference>
<evidence type="ECO:0000256" key="4">
    <source>
        <dbReference type="ARBA" id="ARBA00022801"/>
    </source>
</evidence>
<reference evidence="9 10" key="1">
    <citation type="submission" date="2020-09" db="EMBL/GenBank/DDBJ databases">
        <title>Investigation of environmental microbes.</title>
        <authorList>
            <person name="Ou Y."/>
            <person name="Kang Q."/>
        </authorList>
    </citation>
    <scope>NUCLEOTIDE SEQUENCE [LARGE SCALE GENOMIC DNA]</scope>
    <source>
        <strain evidence="9 10">KJZ-14</strain>
    </source>
</reference>
<keyword evidence="3" id="KW-0227">DNA damage</keyword>
<dbReference type="SUPFAM" id="SSF143081">
    <property type="entry name" value="BB1717-like"/>
    <property type="match status" value="1"/>
</dbReference>
<keyword evidence="5" id="KW-0190">Covalent protein-DNA linkage</keyword>
<dbReference type="Proteomes" id="UP000516404">
    <property type="component" value="Chromosome"/>
</dbReference>
<evidence type="ECO:0000256" key="7">
    <source>
        <dbReference type="ARBA" id="ARBA00023239"/>
    </source>
</evidence>
<dbReference type="GO" id="GO:0106300">
    <property type="term" value="P:protein-DNA covalent cross-linking repair"/>
    <property type="evidence" value="ECO:0007669"/>
    <property type="project" value="InterPro"/>
</dbReference>
<dbReference type="PANTHER" id="PTHR13604:SF0">
    <property type="entry name" value="ABASIC SITE PROCESSING PROTEIN HMCES"/>
    <property type="match status" value="1"/>
</dbReference>
<dbReference type="GO" id="GO:0006508">
    <property type="term" value="P:proteolysis"/>
    <property type="evidence" value="ECO:0007669"/>
    <property type="project" value="UniProtKB-KW"/>
</dbReference>
<evidence type="ECO:0000256" key="6">
    <source>
        <dbReference type="ARBA" id="ARBA00023125"/>
    </source>
</evidence>
<keyword evidence="6" id="KW-0238">DNA-binding</keyword>
<dbReference type="PANTHER" id="PTHR13604">
    <property type="entry name" value="DC12-RELATED"/>
    <property type="match status" value="1"/>
</dbReference>
<evidence type="ECO:0000256" key="2">
    <source>
        <dbReference type="ARBA" id="ARBA00022670"/>
    </source>
</evidence>
<gene>
    <name evidence="9" type="ORF">IDM49_05900</name>
</gene>
<dbReference type="RefSeq" id="WP_190723856.1">
    <property type="nucleotide sequence ID" value="NZ_CP061539.1"/>
</dbReference>
<dbReference type="InterPro" id="IPR036590">
    <property type="entry name" value="SRAP-like"/>
</dbReference>
<evidence type="ECO:0000256" key="1">
    <source>
        <dbReference type="ARBA" id="ARBA00008136"/>
    </source>
</evidence>
<proteinExistence type="inferred from homology"/>
<dbReference type="GO" id="GO:0003697">
    <property type="term" value="F:single-stranded DNA binding"/>
    <property type="evidence" value="ECO:0007669"/>
    <property type="project" value="InterPro"/>
</dbReference>
<sequence>MCGRYAVEFDHDIYLAEVPVTEPIASYNVAPTQNVPVLVDRLLTAEQAETGVLSPQASVLTDDAGNSFIRELHSARWGLLPGWAKESSFSSRAFNARSETVFSKPTFRKAAVSGHCAVPVSGYFEWKTETTDSGKTKKTPFFIHRADADPIYFAGLYDWWKIPETEDFAEARFENQAGQWLLSCSIITMASPDELDVAEATGHQESAHALMDLGNLHDRLPVPLTYSANSEKNTVDAWLRSGGISGLESQTPLIGYSAEGQSLSQSAQTALAGIIENAYAEASNWRMHAVSSQVGNVANNFPALIEPDDDLLSFAH</sequence>
<organism evidence="9 10">
    <name type="scientific">Rothia terrae</name>
    <dbReference type="NCBI Taxonomy" id="396015"/>
    <lineage>
        <taxon>Bacteria</taxon>
        <taxon>Bacillati</taxon>
        <taxon>Actinomycetota</taxon>
        <taxon>Actinomycetes</taxon>
        <taxon>Micrococcales</taxon>
        <taxon>Micrococcaceae</taxon>
        <taxon>Rothia</taxon>
    </lineage>
</organism>
<evidence type="ECO:0000256" key="5">
    <source>
        <dbReference type="ARBA" id="ARBA00023124"/>
    </source>
</evidence>
<keyword evidence="4 8" id="KW-0378">Hydrolase</keyword>
<dbReference type="InterPro" id="IPR003738">
    <property type="entry name" value="SRAP"/>
</dbReference>
<evidence type="ECO:0000256" key="3">
    <source>
        <dbReference type="ARBA" id="ARBA00022763"/>
    </source>
</evidence>
<dbReference type="GO" id="GO:0016829">
    <property type="term" value="F:lyase activity"/>
    <property type="evidence" value="ECO:0007669"/>
    <property type="project" value="UniProtKB-KW"/>
</dbReference>
<dbReference type="AlphaFoldDB" id="A0A7H2BAW8"/>
<accession>A0A7H2BAW8</accession>
<keyword evidence="10" id="KW-1185">Reference proteome</keyword>
<comment type="similarity">
    <text evidence="1 8">Belongs to the SOS response-associated peptidase family.</text>
</comment>
<protein>
    <recommendedName>
        <fullName evidence="8">Abasic site processing protein</fullName>
        <ecNumber evidence="8">3.4.-.-</ecNumber>
    </recommendedName>
</protein>
<name>A0A7H2BAW8_9MICC</name>
<evidence type="ECO:0000313" key="9">
    <source>
        <dbReference type="EMBL" id="QNV36814.1"/>
    </source>
</evidence>
<dbReference type="EMBL" id="CP061539">
    <property type="protein sequence ID" value="QNV36814.1"/>
    <property type="molecule type" value="Genomic_DNA"/>
</dbReference>
<dbReference type="GO" id="GO:0008233">
    <property type="term" value="F:peptidase activity"/>
    <property type="evidence" value="ECO:0007669"/>
    <property type="project" value="UniProtKB-KW"/>
</dbReference>
<evidence type="ECO:0000256" key="8">
    <source>
        <dbReference type="RuleBase" id="RU364100"/>
    </source>
</evidence>
<dbReference type="EC" id="3.4.-.-" evidence="8"/>
<evidence type="ECO:0000313" key="10">
    <source>
        <dbReference type="Proteomes" id="UP000516404"/>
    </source>
</evidence>
<keyword evidence="7" id="KW-0456">Lyase</keyword>
<keyword evidence="2 8" id="KW-0645">Protease</keyword>